<feature type="transmembrane region" description="Helical" evidence="1">
    <location>
        <begin position="52"/>
        <end position="76"/>
    </location>
</feature>
<dbReference type="InterPro" id="IPR021683">
    <property type="entry name" value="DUF3267"/>
</dbReference>
<evidence type="ECO:0000256" key="1">
    <source>
        <dbReference type="SAM" id="Phobius"/>
    </source>
</evidence>
<feature type="transmembrane region" description="Helical" evidence="1">
    <location>
        <begin position="103"/>
        <end position="127"/>
    </location>
</feature>
<dbReference type="RefSeq" id="WP_190999791.1">
    <property type="nucleotide sequence ID" value="NZ_JACXSI010000066.1"/>
</dbReference>
<dbReference type="AlphaFoldDB" id="A0A927HBY4"/>
<sequence length="177" mass="20795">MHCWKSINKTRLYGRSRIRIVSLLFMLCCFIFVYPIFSFFAVNNLSDKHAFLFIIGIIMLYPIHKLLHFIPLLAVAKRTAFTLKPRKYFAIDIMLNAPLRKRLFIIVLITPFLVVSTIMLIACILLPVYAHYFIILFSFHFGLCASDFIMLKNILQSPHRCFIEENEESFEILVEQP</sequence>
<dbReference type="EMBL" id="JACXSI010000066">
    <property type="protein sequence ID" value="MBD3110255.1"/>
    <property type="molecule type" value="Genomic_DNA"/>
</dbReference>
<protein>
    <submittedName>
        <fullName evidence="2">DUF3267 domain-containing protein</fullName>
    </submittedName>
</protein>
<keyword evidence="1" id="KW-0812">Transmembrane</keyword>
<dbReference type="Pfam" id="PF11667">
    <property type="entry name" value="DUF3267"/>
    <property type="match status" value="1"/>
</dbReference>
<reference evidence="2" key="1">
    <citation type="submission" date="2020-09" db="EMBL/GenBank/DDBJ databases">
        <title>Bacillus faecalis sp. nov., a moderately halophilic bacterium isolated from cow faeces.</title>
        <authorList>
            <person name="Jiang L."/>
            <person name="Lee J."/>
        </authorList>
    </citation>
    <scope>NUCLEOTIDE SEQUENCE</scope>
    <source>
        <strain evidence="2">AGMB 02131</strain>
    </source>
</reference>
<organism evidence="2 3">
    <name type="scientific">Peribacillus faecalis</name>
    <dbReference type="NCBI Taxonomy" id="2772559"/>
    <lineage>
        <taxon>Bacteria</taxon>
        <taxon>Bacillati</taxon>
        <taxon>Bacillota</taxon>
        <taxon>Bacilli</taxon>
        <taxon>Bacillales</taxon>
        <taxon>Bacillaceae</taxon>
        <taxon>Peribacillus</taxon>
    </lineage>
</organism>
<evidence type="ECO:0000313" key="2">
    <source>
        <dbReference type="EMBL" id="MBD3110255.1"/>
    </source>
</evidence>
<comment type="caution">
    <text evidence="2">The sequence shown here is derived from an EMBL/GenBank/DDBJ whole genome shotgun (WGS) entry which is preliminary data.</text>
</comment>
<accession>A0A927HBY4</accession>
<keyword evidence="1" id="KW-1133">Transmembrane helix</keyword>
<feature type="transmembrane region" description="Helical" evidence="1">
    <location>
        <begin position="20"/>
        <end position="40"/>
    </location>
</feature>
<name>A0A927HBY4_9BACI</name>
<evidence type="ECO:0000313" key="3">
    <source>
        <dbReference type="Proteomes" id="UP000602076"/>
    </source>
</evidence>
<keyword evidence="1" id="KW-0472">Membrane</keyword>
<dbReference type="Proteomes" id="UP000602076">
    <property type="component" value="Unassembled WGS sequence"/>
</dbReference>
<keyword evidence="3" id="KW-1185">Reference proteome</keyword>
<proteinExistence type="predicted"/>
<feature type="transmembrane region" description="Helical" evidence="1">
    <location>
        <begin position="133"/>
        <end position="151"/>
    </location>
</feature>
<gene>
    <name evidence="2" type="ORF">IEO70_18170</name>
</gene>